<dbReference type="EMBL" id="CP016896">
    <property type="protein sequence ID" value="APV37424.1"/>
    <property type="molecule type" value="Genomic_DNA"/>
</dbReference>
<keyword evidence="1" id="KW-0812">Transmembrane</keyword>
<protein>
    <recommendedName>
        <fullName evidence="5">RcnB family protein</fullName>
    </recommendedName>
</protein>
<evidence type="ECO:0000256" key="2">
    <source>
        <dbReference type="SAM" id="SignalP"/>
    </source>
</evidence>
<dbReference type="AlphaFoldDB" id="A0A1P8EMI5"/>
<feature type="signal peptide" evidence="2">
    <location>
        <begin position="1"/>
        <end position="22"/>
    </location>
</feature>
<keyword evidence="2" id="KW-0732">Signal</keyword>
<feature type="chain" id="PRO_5012230399" description="RcnB family protein" evidence="2">
    <location>
        <begin position="23"/>
        <end position="146"/>
    </location>
</feature>
<dbReference type="eggNOG" id="COG5455">
    <property type="taxonomic scope" value="Bacteria"/>
</dbReference>
<feature type="transmembrane region" description="Helical" evidence="1">
    <location>
        <begin position="126"/>
        <end position="144"/>
    </location>
</feature>
<dbReference type="Gene3D" id="3.10.450.160">
    <property type="entry name" value="inner membrane protein cigr"/>
    <property type="match status" value="1"/>
</dbReference>
<sequence>MKKIIAASLAVVLLGTSTLSLADPPDWAGHQWNREHDGPYYHPDWRRDDWHRGDWRSYGPPPHMRIVENRYYYASPAPRYYRVHEGFRPGYRLPPQYYSDRYYVNNWYDYQLPPPPPQHRWTYIDGRYVLVAVATGIIAQILLAHR</sequence>
<proteinExistence type="predicted"/>
<dbReference type="RefSeq" id="WP_076033511.1">
    <property type="nucleotide sequence ID" value="NZ_BKPH01000003.1"/>
</dbReference>
<dbReference type="Pfam" id="PF11776">
    <property type="entry name" value="RcnB"/>
    <property type="match status" value="1"/>
</dbReference>
<gene>
    <name evidence="3" type="ORF">BEN76_16005</name>
</gene>
<dbReference type="KEGG" id="asol:BEN76_16005"/>
<dbReference type="STRING" id="487316.BEN76_16005"/>
<evidence type="ECO:0008006" key="5">
    <source>
        <dbReference type="Google" id="ProtNLM"/>
    </source>
</evidence>
<organism evidence="3 4">
    <name type="scientific">Acinetobacter soli</name>
    <dbReference type="NCBI Taxonomy" id="487316"/>
    <lineage>
        <taxon>Bacteria</taxon>
        <taxon>Pseudomonadati</taxon>
        <taxon>Pseudomonadota</taxon>
        <taxon>Gammaproteobacteria</taxon>
        <taxon>Moraxellales</taxon>
        <taxon>Moraxellaceae</taxon>
        <taxon>Acinetobacter</taxon>
    </lineage>
</organism>
<keyword evidence="1" id="KW-0472">Membrane</keyword>
<evidence type="ECO:0000313" key="3">
    <source>
        <dbReference type="EMBL" id="APV37424.1"/>
    </source>
</evidence>
<dbReference type="InterPro" id="IPR024572">
    <property type="entry name" value="RcnB"/>
</dbReference>
<evidence type="ECO:0000313" key="4">
    <source>
        <dbReference type="Proteomes" id="UP000185674"/>
    </source>
</evidence>
<reference evidence="3 4" key="1">
    <citation type="submission" date="2016-08" db="EMBL/GenBank/DDBJ databases">
        <title>Complete genome sequence of Acinetobacter baylyi strain GFJ2.</title>
        <authorList>
            <person name="Tabata M."/>
            <person name="Kuboki S."/>
            <person name="Gibu N."/>
            <person name="Kinouchi Y."/>
            <person name="Vangnai A."/>
            <person name="Kasai D."/>
            <person name="Fukuda M."/>
        </authorList>
    </citation>
    <scope>NUCLEOTIDE SEQUENCE [LARGE SCALE GENOMIC DNA]</scope>
    <source>
        <strain evidence="3 4">GFJ2</strain>
    </source>
</reference>
<evidence type="ECO:0000256" key="1">
    <source>
        <dbReference type="SAM" id="Phobius"/>
    </source>
</evidence>
<accession>A0A1P8EMI5</accession>
<dbReference type="Proteomes" id="UP000185674">
    <property type="component" value="Chromosome"/>
</dbReference>
<name>A0A1P8EMI5_9GAMM</name>
<keyword evidence="1" id="KW-1133">Transmembrane helix</keyword>